<dbReference type="EMBL" id="CP012672">
    <property type="protein sequence ID" value="AUX32881.1"/>
    <property type="molecule type" value="Genomic_DNA"/>
</dbReference>
<dbReference type="GO" id="GO:0051920">
    <property type="term" value="F:peroxiredoxin activity"/>
    <property type="evidence" value="ECO:0007669"/>
    <property type="project" value="InterPro"/>
</dbReference>
<feature type="domain" description="Carboxymuconolactone decarboxylase-like" evidence="1">
    <location>
        <begin position="14"/>
        <end position="96"/>
    </location>
</feature>
<protein>
    <recommendedName>
        <fullName evidence="1">Carboxymuconolactone decarboxylase-like domain-containing protein</fullName>
    </recommendedName>
</protein>
<dbReference type="RefSeq" id="WP_237245578.1">
    <property type="nucleotide sequence ID" value="NZ_CP012672.1"/>
</dbReference>
<dbReference type="Proteomes" id="UP000295497">
    <property type="component" value="Chromosome"/>
</dbReference>
<proteinExistence type="predicted"/>
<organism evidence="2 3">
    <name type="scientific">Sorangium cellulosum</name>
    <name type="common">Polyangium cellulosum</name>
    <dbReference type="NCBI Taxonomy" id="56"/>
    <lineage>
        <taxon>Bacteria</taxon>
        <taxon>Pseudomonadati</taxon>
        <taxon>Myxococcota</taxon>
        <taxon>Polyangia</taxon>
        <taxon>Polyangiales</taxon>
        <taxon>Polyangiaceae</taxon>
        <taxon>Sorangium</taxon>
    </lineage>
</organism>
<dbReference type="PANTHER" id="PTHR34846">
    <property type="entry name" value="4-CARBOXYMUCONOLACTONE DECARBOXYLASE FAMILY PROTEIN (AFU_ORTHOLOGUE AFUA_6G11590)"/>
    <property type="match status" value="1"/>
</dbReference>
<dbReference type="SUPFAM" id="SSF69118">
    <property type="entry name" value="AhpD-like"/>
    <property type="match status" value="1"/>
</dbReference>
<dbReference type="Pfam" id="PF02627">
    <property type="entry name" value="CMD"/>
    <property type="match status" value="1"/>
</dbReference>
<name>A0A4P2QSD3_SORCE</name>
<dbReference type="Gene3D" id="1.20.1290.10">
    <property type="entry name" value="AhpD-like"/>
    <property type="match status" value="1"/>
</dbReference>
<reference evidence="2 3" key="1">
    <citation type="submission" date="2015-09" db="EMBL/GenBank/DDBJ databases">
        <title>Sorangium comparison.</title>
        <authorList>
            <person name="Zaburannyi N."/>
            <person name="Bunk B."/>
            <person name="Overmann J."/>
            <person name="Mueller R."/>
        </authorList>
    </citation>
    <scope>NUCLEOTIDE SEQUENCE [LARGE SCALE GENOMIC DNA]</scope>
    <source>
        <strain evidence="2 3">So ce836</strain>
    </source>
</reference>
<evidence type="ECO:0000313" key="3">
    <source>
        <dbReference type="Proteomes" id="UP000295497"/>
    </source>
</evidence>
<evidence type="ECO:0000259" key="1">
    <source>
        <dbReference type="Pfam" id="PF02627"/>
    </source>
</evidence>
<dbReference type="AlphaFoldDB" id="A0A4P2QSD3"/>
<sequence>MSDRTAVKYEQEIPDVLQALAGVHQAMGRHGFDRKIIHLVQLRASQINQCAFCVKMHTREARQDGETNERLDRVIVWEHVSDFSERERAALAWTEALTVLDRRTDYAALRTRLREHFSEQEIGVLTSAVAMINLWNRIQVSRH</sequence>
<dbReference type="InterPro" id="IPR004675">
    <property type="entry name" value="AhpD_core"/>
</dbReference>
<dbReference type="InterPro" id="IPR029032">
    <property type="entry name" value="AhpD-like"/>
</dbReference>
<evidence type="ECO:0000313" key="2">
    <source>
        <dbReference type="EMBL" id="AUX32881.1"/>
    </source>
</evidence>
<accession>A0A4P2QSD3</accession>
<gene>
    <name evidence="2" type="ORF">SOCE836_050330</name>
</gene>
<dbReference type="PANTHER" id="PTHR34846:SF10">
    <property type="entry name" value="CYTOPLASMIC PROTEIN"/>
    <property type="match status" value="1"/>
</dbReference>
<dbReference type="InterPro" id="IPR003779">
    <property type="entry name" value="CMD-like"/>
</dbReference>
<dbReference type="NCBIfam" id="TIGR00778">
    <property type="entry name" value="ahpD_dom"/>
    <property type="match status" value="1"/>
</dbReference>